<accession>A0ABS7DR75</accession>
<dbReference type="PANTHER" id="PTHR30429">
    <property type="entry name" value="D-METHIONINE-BINDING LIPOPROTEIN METQ"/>
    <property type="match status" value="1"/>
</dbReference>
<dbReference type="PANTHER" id="PTHR30429:SF0">
    <property type="entry name" value="METHIONINE-BINDING LIPOPROTEIN METQ"/>
    <property type="match status" value="1"/>
</dbReference>
<comment type="similarity">
    <text evidence="6">Belongs to the nlpA lipoprotein family.</text>
</comment>
<keyword evidence="5 6" id="KW-0449">Lipoprotein</keyword>
<comment type="subcellular location">
    <subcellularLocation>
        <location evidence="1">Membrane</location>
        <topology evidence="1">Lipid-anchor</topology>
    </subcellularLocation>
</comment>
<evidence type="ECO:0000313" key="8">
    <source>
        <dbReference type="EMBL" id="MBW7573804.1"/>
    </source>
</evidence>
<dbReference type="SUPFAM" id="SSF53850">
    <property type="entry name" value="Periplasmic binding protein-like II"/>
    <property type="match status" value="1"/>
</dbReference>
<evidence type="ECO:0000256" key="3">
    <source>
        <dbReference type="ARBA" id="ARBA00023136"/>
    </source>
</evidence>
<keyword evidence="2 7" id="KW-0732">Signal</keyword>
<dbReference type="PIRSF" id="PIRSF002854">
    <property type="entry name" value="MetQ"/>
    <property type="match status" value="1"/>
</dbReference>
<keyword evidence="9" id="KW-1185">Reference proteome</keyword>
<feature type="signal peptide" evidence="7">
    <location>
        <begin position="1"/>
        <end position="19"/>
    </location>
</feature>
<gene>
    <name evidence="8" type="ORF">J5W02_13390</name>
</gene>
<evidence type="ECO:0000313" key="9">
    <source>
        <dbReference type="Proteomes" id="UP000719942"/>
    </source>
</evidence>
<reference evidence="8 9" key="1">
    <citation type="submission" date="2021-03" db="EMBL/GenBank/DDBJ databases">
        <title>Caproiciproducens sp. nov. isolated from feces of cow.</title>
        <authorList>
            <person name="Choi J.-Y."/>
        </authorList>
    </citation>
    <scope>NUCLEOTIDE SEQUENCE [LARGE SCALE GENOMIC DNA]</scope>
    <source>
        <strain evidence="8 9">AGMB10547</strain>
    </source>
</reference>
<evidence type="ECO:0000256" key="4">
    <source>
        <dbReference type="ARBA" id="ARBA00023139"/>
    </source>
</evidence>
<evidence type="ECO:0000256" key="1">
    <source>
        <dbReference type="ARBA" id="ARBA00004635"/>
    </source>
</evidence>
<keyword evidence="3" id="KW-0472">Membrane</keyword>
<dbReference type="InterPro" id="IPR004872">
    <property type="entry name" value="Lipoprotein_NlpA"/>
</dbReference>
<dbReference type="RefSeq" id="WP_219966215.1">
    <property type="nucleotide sequence ID" value="NZ_JAGFNZ010000006.1"/>
</dbReference>
<dbReference type="CDD" id="cd13597">
    <property type="entry name" value="PBP2_lipoprotein_Tp32"/>
    <property type="match status" value="1"/>
</dbReference>
<proteinExistence type="inferred from homology"/>
<name>A0ABS7DR75_9FIRM</name>
<evidence type="ECO:0000256" key="5">
    <source>
        <dbReference type="ARBA" id="ARBA00023288"/>
    </source>
</evidence>
<evidence type="ECO:0000256" key="7">
    <source>
        <dbReference type="SAM" id="SignalP"/>
    </source>
</evidence>
<comment type="caution">
    <text evidence="8">The sequence shown here is derived from an EMBL/GenBank/DDBJ whole genome shotgun (WGS) entry which is preliminary data.</text>
</comment>
<sequence>MKKLLSILLLAAISVSVFTGCAKSGAASSAAAASTAQSTAAAKKIVIGASPTPHAIILKEAAKLLKEKGYDLEIREFSDYVLPNTALESKDLDANYFQHQPYLDEFNKENGTKIVSAGSIHYEPFGIYAGKTKALADLKDGATIAVPNDTSNEARALLLLQDQGLIKLKDGTGITATQKDIAENPKNLKFTEIEAAQLVRTLPDVDLAVINGNYALEGSLKVTDALAVEANDSLAAATYANIIAVREGDESREDIKALIEVLKSDEIKTFITNTFNGAVVPVK</sequence>
<keyword evidence="4" id="KW-0564">Palmitate</keyword>
<evidence type="ECO:0000256" key="6">
    <source>
        <dbReference type="PIRNR" id="PIRNR002854"/>
    </source>
</evidence>
<feature type="chain" id="PRO_5045444458" description="Lipoprotein" evidence="7">
    <location>
        <begin position="20"/>
        <end position="283"/>
    </location>
</feature>
<dbReference type="EMBL" id="JAGFNZ010000006">
    <property type="protein sequence ID" value="MBW7573804.1"/>
    <property type="molecule type" value="Genomic_DNA"/>
</dbReference>
<dbReference type="Proteomes" id="UP000719942">
    <property type="component" value="Unassembled WGS sequence"/>
</dbReference>
<protein>
    <recommendedName>
        <fullName evidence="6">Lipoprotein</fullName>
    </recommendedName>
</protein>
<dbReference type="PROSITE" id="PS51257">
    <property type="entry name" value="PROKAR_LIPOPROTEIN"/>
    <property type="match status" value="1"/>
</dbReference>
<organism evidence="8 9">
    <name type="scientific">Caproiciproducens faecalis</name>
    <dbReference type="NCBI Taxonomy" id="2820301"/>
    <lineage>
        <taxon>Bacteria</taxon>
        <taxon>Bacillati</taxon>
        <taxon>Bacillota</taxon>
        <taxon>Clostridia</taxon>
        <taxon>Eubacteriales</taxon>
        <taxon>Acutalibacteraceae</taxon>
        <taxon>Caproiciproducens</taxon>
    </lineage>
</organism>
<dbReference type="Pfam" id="PF03180">
    <property type="entry name" value="Lipoprotein_9"/>
    <property type="match status" value="1"/>
</dbReference>
<evidence type="ECO:0000256" key="2">
    <source>
        <dbReference type="ARBA" id="ARBA00022729"/>
    </source>
</evidence>
<dbReference type="Gene3D" id="3.40.190.10">
    <property type="entry name" value="Periplasmic binding protein-like II"/>
    <property type="match status" value="2"/>
</dbReference>